<feature type="domain" description="RNA polymerase alpha subunit C-terminal" evidence="4">
    <location>
        <begin position="389"/>
        <end position="449"/>
    </location>
</feature>
<accession>A0A7V9AB50</accession>
<evidence type="ECO:0000313" key="5">
    <source>
        <dbReference type="EMBL" id="MBA2225846.1"/>
    </source>
</evidence>
<dbReference type="Pfam" id="PF07719">
    <property type="entry name" value="TPR_2"/>
    <property type="match status" value="1"/>
</dbReference>
<dbReference type="PANTHER" id="PTHR44943">
    <property type="entry name" value="CELLULOSE SYNTHASE OPERON PROTEIN C"/>
    <property type="match status" value="1"/>
</dbReference>
<feature type="repeat" description="TPR" evidence="3">
    <location>
        <begin position="170"/>
        <end position="203"/>
    </location>
</feature>
<feature type="domain" description="RNA polymerase alpha subunit C-terminal" evidence="4">
    <location>
        <begin position="301"/>
        <end position="359"/>
    </location>
</feature>
<dbReference type="Gene3D" id="1.10.150.20">
    <property type="entry name" value="5' to 3' exonuclease, C-terminal subdomain"/>
    <property type="match status" value="2"/>
</dbReference>
<feature type="repeat" description="TPR" evidence="3">
    <location>
        <begin position="204"/>
        <end position="237"/>
    </location>
</feature>
<feature type="repeat" description="TPR" evidence="3">
    <location>
        <begin position="238"/>
        <end position="271"/>
    </location>
</feature>
<dbReference type="GO" id="GO:0003899">
    <property type="term" value="F:DNA-directed RNA polymerase activity"/>
    <property type="evidence" value="ECO:0007669"/>
    <property type="project" value="InterPro"/>
</dbReference>
<dbReference type="Gene3D" id="1.25.40.10">
    <property type="entry name" value="Tetratricopeptide repeat domain"/>
    <property type="match status" value="2"/>
</dbReference>
<dbReference type="Proteomes" id="UP000542342">
    <property type="component" value="Unassembled WGS sequence"/>
</dbReference>
<dbReference type="InterPro" id="IPR013105">
    <property type="entry name" value="TPR_2"/>
</dbReference>
<evidence type="ECO:0000256" key="1">
    <source>
        <dbReference type="ARBA" id="ARBA00022737"/>
    </source>
</evidence>
<sequence>MAEPMIDLRALLLEREEFEGGMVSRLRDGLAQGSTQIRVLKDIADTLQKRLVTAAAPQQKKLHLKLGIVHYYLGHMRQAIEHLNKTEGPLAFYYLGLAHLFLAQAQSYSDEPDTIDHLDAAFKAFDRAEKVGYAAQQAQLQKAGVLRLQGRIGEAKAILARLKDAAAHNAEYYFQEGAIAEVEGDRARAARAYERAVELDPRHAGALFRLGWIHDQQGNDEDAIACYERCLKYPPIGKGVLYNLGILYEDNEKYDKAVACFRQLYKMDPRDPRAKLFLKDAEASQSMYFSPEEDQLSQQFRQVLEIPVTDFELSVRARNCLKRLNIKTLGDLTRVTEAQLLASKNFGETSLQEIRQIMASKGLRIGQSLEQGQQYDPRHRTPQQYLTPEEQAILNKPVTELNLSVRDRKCMNRLGITTLGELIQRSADELLEAKNFGQTSLKEVREKLAQYNLKLRGD</sequence>
<dbReference type="InterPro" id="IPR051685">
    <property type="entry name" value="Ycf3/AcsC/BcsC/TPR_MFPF"/>
</dbReference>
<dbReference type="Pfam" id="PF13432">
    <property type="entry name" value="TPR_16"/>
    <property type="match status" value="1"/>
</dbReference>
<proteinExistence type="predicted"/>
<gene>
    <name evidence="5" type="ORF">H0921_06670</name>
</gene>
<dbReference type="Pfam" id="PF03118">
    <property type="entry name" value="RNA_pol_A_CTD"/>
    <property type="match status" value="2"/>
</dbReference>
<dbReference type="EMBL" id="JACEFB010000003">
    <property type="protein sequence ID" value="MBA2225846.1"/>
    <property type="molecule type" value="Genomic_DNA"/>
</dbReference>
<evidence type="ECO:0000313" key="6">
    <source>
        <dbReference type="Proteomes" id="UP000542342"/>
    </source>
</evidence>
<dbReference type="InterPro" id="IPR011260">
    <property type="entry name" value="RNAP_asu_C"/>
</dbReference>
<evidence type="ECO:0000259" key="4">
    <source>
        <dbReference type="Pfam" id="PF03118"/>
    </source>
</evidence>
<dbReference type="AlphaFoldDB" id="A0A7V9AB50"/>
<dbReference type="InterPro" id="IPR011990">
    <property type="entry name" value="TPR-like_helical_dom_sf"/>
</dbReference>
<reference evidence="5 6" key="1">
    <citation type="submission" date="2020-07" db="EMBL/GenBank/DDBJ databases">
        <title>Thermogemmata thermophila gen. nov., sp. nov., a novel moderate thermophilic planctomycete from a Kamchatka hot spring.</title>
        <authorList>
            <person name="Elcheninov A.G."/>
            <person name="Podosokorskaya O.A."/>
            <person name="Kovaleva O.L."/>
            <person name="Novikov A."/>
            <person name="Bonch-Osmolovskaya E.A."/>
            <person name="Toshchakov S.V."/>
            <person name="Kublanov I.V."/>
        </authorList>
    </citation>
    <scope>NUCLEOTIDE SEQUENCE [LARGE SCALE GENOMIC DNA]</scope>
    <source>
        <strain evidence="5 6">2918</strain>
    </source>
</reference>
<evidence type="ECO:0000256" key="3">
    <source>
        <dbReference type="PROSITE-ProRule" id="PRU00339"/>
    </source>
</evidence>
<name>A0A7V9AB50_9BACT</name>
<keyword evidence="2 3" id="KW-0802">TPR repeat</keyword>
<dbReference type="SUPFAM" id="SSF47789">
    <property type="entry name" value="C-terminal domain of RNA polymerase alpha subunit"/>
    <property type="match status" value="2"/>
</dbReference>
<dbReference type="GO" id="GO:0006351">
    <property type="term" value="P:DNA-templated transcription"/>
    <property type="evidence" value="ECO:0007669"/>
    <property type="project" value="InterPro"/>
</dbReference>
<organism evidence="5 6">
    <name type="scientific">Thermogemmata fonticola</name>
    <dbReference type="NCBI Taxonomy" id="2755323"/>
    <lineage>
        <taxon>Bacteria</taxon>
        <taxon>Pseudomonadati</taxon>
        <taxon>Planctomycetota</taxon>
        <taxon>Planctomycetia</taxon>
        <taxon>Gemmatales</taxon>
        <taxon>Gemmataceae</taxon>
        <taxon>Thermogemmata</taxon>
    </lineage>
</organism>
<keyword evidence="1" id="KW-0677">Repeat</keyword>
<protein>
    <submittedName>
        <fullName evidence="5">Tetratricopeptide repeat protein</fullName>
    </submittedName>
</protein>
<dbReference type="SUPFAM" id="SSF48452">
    <property type="entry name" value="TPR-like"/>
    <property type="match status" value="2"/>
</dbReference>
<dbReference type="GO" id="GO:0003677">
    <property type="term" value="F:DNA binding"/>
    <property type="evidence" value="ECO:0007669"/>
    <property type="project" value="InterPro"/>
</dbReference>
<evidence type="ECO:0000256" key="2">
    <source>
        <dbReference type="ARBA" id="ARBA00022803"/>
    </source>
</evidence>
<comment type="caution">
    <text evidence="5">The sequence shown here is derived from an EMBL/GenBank/DDBJ whole genome shotgun (WGS) entry which is preliminary data.</text>
</comment>
<dbReference type="PANTHER" id="PTHR44943:SF8">
    <property type="entry name" value="TPR REPEAT-CONTAINING PROTEIN MJ0263"/>
    <property type="match status" value="1"/>
</dbReference>
<dbReference type="InterPro" id="IPR019734">
    <property type="entry name" value="TPR_rpt"/>
</dbReference>
<keyword evidence="6" id="KW-1185">Reference proteome</keyword>
<dbReference type="PROSITE" id="PS50005">
    <property type="entry name" value="TPR"/>
    <property type="match status" value="3"/>
</dbReference>
<dbReference type="SMART" id="SM00028">
    <property type="entry name" value="TPR"/>
    <property type="match status" value="3"/>
</dbReference>